<protein>
    <recommendedName>
        <fullName evidence="3">Carboxylic ester hydrolase</fullName>
        <ecNumber evidence="3">3.1.1.-</ecNumber>
    </recommendedName>
</protein>
<keyword evidence="2 3" id="KW-0378">Hydrolase</keyword>
<dbReference type="EC" id="3.1.1.-" evidence="3"/>
<name>A0A6A6UET8_9PEZI</name>
<evidence type="ECO:0000256" key="3">
    <source>
        <dbReference type="RuleBase" id="RU361235"/>
    </source>
</evidence>
<dbReference type="PROSITE" id="PS00122">
    <property type="entry name" value="CARBOXYLESTERASE_B_1"/>
    <property type="match status" value="1"/>
</dbReference>
<feature type="chain" id="PRO_5025713538" description="Carboxylic ester hydrolase" evidence="3">
    <location>
        <begin position="19"/>
        <end position="533"/>
    </location>
</feature>
<dbReference type="Pfam" id="PF00135">
    <property type="entry name" value="COesterase"/>
    <property type="match status" value="1"/>
</dbReference>
<dbReference type="GO" id="GO:0052689">
    <property type="term" value="F:carboxylic ester hydrolase activity"/>
    <property type="evidence" value="ECO:0007669"/>
    <property type="project" value="TreeGrafter"/>
</dbReference>
<dbReference type="Proteomes" id="UP000799302">
    <property type="component" value="Unassembled WGS sequence"/>
</dbReference>
<dbReference type="SUPFAM" id="SSF53474">
    <property type="entry name" value="alpha/beta-Hydrolases"/>
    <property type="match status" value="1"/>
</dbReference>
<sequence length="533" mass="56891">MLLHLLAALSVAPFLAAAQATVETTVGTVKGRLAPWPASSNVSEYLGIPYAEPPIGKLRFAAPQPFKGKGPIAGTDFGAGCIQGLDPNSANTEGTDFGVLGYGEGMGGVKGRNYSEDCLTLNIWTKPEGGEKSKAVLVWIYGGAFGAGDTAAPFYNGARFAAEQDVIVASINYRLNVFGFPAAPGLQDVNLGLLDQRLAIEWLRDNIAKFGGDPKRMTLFGESAGGASVDYYTYAWTKDPIINSFIAQSGVTGAIPVTPANNPNWWTLTEKAGCGGKPNGLRTVDCMRDLPALDIQKALTSAAGPMALTFFGPTVDNKVVFNDYAVRRKAGNFIKRPFIAGNTDHEAGLLTGLGLGTLRGVKKNGGIPGAYAEELIKYVNSYRYSNGTFGSILSSLMPLIDSSIGCASSSAVSARRAQGIPAWRYLWMGTWPNQAIYPDIGAYHSIDCPIVFGTVERNDKQGKNTPEEEKFVKNVMTAWATFAKDSEKGLVGLGWPLYDNKGTTLVRLGYQNQSTPSFGSVPEYDRLCPLIGL</sequence>
<reference evidence="5" key="1">
    <citation type="journal article" date="2020" name="Stud. Mycol.">
        <title>101 Dothideomycetes genomes: a test case for predicting lifestyles and emergence of pathogens.</title>
        <authorList>
            <person name="Haridas S."/>
            <person name="Albert R."/>
            <person name="Binder M."/>
            <person name="Bloem J."/>
            <person name="Labutti K."/>
            <person name="Salamov A."/>
            <person name="Andreopoulos B."/>
            <person name="Baker S."/>
            <person name="Barry K."/>
            <person name="Bills G."/>
            <person name="Bluhm B."/>
            <person name="Cannon C."/>
            <person name="Castanera R."/>
            <person name="Culley D."/>
            <person name="Daum C."/>
            <person name="Ezra D."/>
            <person name="Gonzalez J."/>
            <person name="Henrissat B."/>
            <person name="Kuo A."/>
            <person name="Liang C."/>
            <person name="Lipzen A."/>
            <person name="Lutzoni F."/>
            <person name="Magnuson J."/>
            <person name="Mondo S."/>
            <person name="Nolan M."/>
            <person name="Ohm R."/>
            <person name="Pangilinan J."/>
            <person name="Park H.-J."/>
            <person name="Ramirez L."/>
            <person name="Alfaro M."/>
            <person name="Sun H."/>
            <person name="Tritt A."/>
            <person name="Yoshinaga Y."/>
            <person name="Zwiers L.-H."/>
            <person name="Turgeon B."/>
            <person name="Goodwin S."/>
            <person name="Spatafora J."/>
            <person name="Crous P."/>
            <person name="Grigoriev I."/>
        </authorList>
    </citation>
    <scope>NUCLEOTIDE SEQUENCE</scope>
    <source>
        <strain evidence="5">CBS 115976</strain>
    </source>
</reference>
<feature type="domain" description="Carboxylesterase type B" evidence="4">
    <location>
        <begin position="19"/>
        <end position="513"/>
    </location>
</feature>
<evidence type="ECO:0000256" key="1">
    <source>
        <dbReference type="ARBA" id="ARBA00005964"/>
    </source>
</evidence>
<dbReference type="InterPro" id="IPR050654">
    <property type="entry name" value="AChE-related_enzymes"/>
</dbReference>
<feature type="signal peptide" evidence="3">
    <location>
        <begin position="1"/>
        <end position="18"/>
    </location>
</feature>
<evidence type="ECO:0000313" key="6">
    <source>
        <dbReference type="Proteomes" id="UP000799302"/>
    </source>
</evidence>
<evidence type="ECO:0000313" key="5">
    <source>
        <dbReference type="EMBL" id="KAF2670795.1"/>
    </source>
</evidence>
<dbReference type="PANTHER" id="PTHR43918">
    <property type="entry name" value="ACETYLCHOLINESTERASE"/>
    <property type="match status" value="1"/>
</dbReference>
<dbReference type="Gene3D" id="3.40.50.1820">
    <property type="entry name" value="alpha/beta hydrolase"/>
    <property type="match status" value="1"/>
</dbReference>
<dbReference type="InterPro" id="IPR029058">
    <property type="entry name" value="AB_hydrolase_fold"/>
</dbReference>
<keyword evidence="3" id="KW-0732">Signal</keyword>
<dbReference type="AlphaFoldDB" id="A0A6A6UET8"/>
<accession>A0A6A6UET8</accession>
<evidence type="ECO:0000256" key="2">
    <source>
        <dbReference type="ARBA" id="ARBA00022801"/>
    </source>
</evidence>
<dbReference type="InterPro" id="IPR019826">
    <property type="entry name" value="Carboxylesterase_B_AS"/>
</dbReference>
<evidence type="ECO:0000259" key="4">
    <source>
        <dbReference type="Pfam" id="PF00135"/>
    </source>
</evidence>
<gene>
    <name evidence="5" type="ORF">BT63DRAFT_453161</name>
</gene>
<dbReference type="InterPro" id="IPR002018">
    <property type="entry name" value="CarbesteraseB"/>
</dbReference>
<comment type="similarity">
    <text evidence="1 3">Belongs to the type-B carboxylesterase/lipase family.</text>
</comment>
<dbReference type="PANTHER" id="PTHR43918:SF4">
    <property type="entry name" value="CARBOXYLIC ESTER HYDROLASE"/>
    <property type="match status" value="1"/>
</dbReference>
<dbReference type="EMBL" id="MU004233">
    <property type="protein sequence ID" value="KAF2670795.1"/>
    <property type="molecule type" value="Genomic_DNA"/>
</dbReference>
<keyword evidence="6" id="KW-1185">Reference proteome</keyword>
<proteinExistence type="inferred from homology"/>
<dbReference type="OrthoDB" id="408631at2759"/>
<organism evidence="5 6">
    <name type="scientific">Microthyrium microscopicum</name>
    <dbReference type="NCBI Taxonomy" id="703497"/>
    <lineage>
        <taxon>Eukaryota</taxon>
        <taxon>Fungi</taxon>
        <taxon>Dikarya</taxon>
        <taxon>Ascomycota</taxon>
        <taxon>Pezizomycotina</taxon>
        <taxon>Dothideomycetes</taxon>
        <taxon>Dothideomycetes incertae sedis</taxon>
        <taxon>Microthyriales</taxon>
        <taxon>Microthyriaceae</taxon>
        <taxon>Microthyrium</taxon>
    </lineage>
</organism>